<dbReference type="InterPro" id="IPR009057">
    <property type="entry name" value="Homeodomain-like_sf"/>
</dbReference>
<dbReference type="PROSITE" id="PS50110">
    <property type="entry name" value="RESPONSE_REGULATORY"/>
    <property type="match status" value="1"/>
</dbReference>
<dbReference type="PROSITE" id="PS00041">
    <property type="entry name" value="HTH_ARAC_FAMILY_1"/>
    <property type="match status" value="1"/>
</dbReference>
<evidence type="ECO:0000256" key="9">
    <source>
        <dbReference type="PROSITE-ProRule" id="PRU00169"/>
    </source>
</evidence>
<dbReference type="Pfam" id="PF00072">
    <property type="entry name" value="Response_reg"/>
    <property type="match status" value="1"/>
</dbReference>
<keyword evidence="8" id="KW-0804">Transcription</keyword>
<dbReference type="SMART" id="SM00342">
    <property type="entry name" value="HTH_ARAC"/>
    <property type="match status" value="1"/>
</dbReference>
<dbReference type="SUPFAM" id="SSF52172">
    <property type="entry name" value="CheY-like"/>
    <property type="match status" value="1"/>
</dbReference>
<dbReference type="Gene3D" id="1.10.287.130">
    <property type="match status" value="1"/>
</dbReference>
<dbReference type="Gene3D" id="1.10.10.60">
    <property type="entry name" value="Homeodomain-like"/>
    <property type="match status" value="1"/>
</dbReference>
<comment type="caution">
    <text evidence="14">The sequence shown here is derived from an EMBL/GenBank/DDBJ whole genome shotgun (WGS) entry which is preliminary data.</text>
</comment>
<name>A0A832DNA4_9BACT</name>
<dbReference type="FunFam" id="2.60.40.10:FF:000791">
    <property type="entry name" value="Two-component system sensor histidine kinase/response regulator"/>
    <property type="match status" value="1"/>
</dbReference>
<evidence type="ECO:0000256" key="2">
    <source>
        <dbReference type="ARBA" id="ARBA00012438"/>
    </source>
</evidence>
<dbReference type="Gene3D" id="3.30.565.10">
    <property type="entry name" value="Histidine kinase-like ATPase, C-terminal domain"/>
    <property type="match status" value="1"/>
</dbReference>
<dbReference type="SUPFAM" id="SSF55874">
    <property type="entry name" value="ATPase domain of HSP90 chaperone/DNA topoisomerase II/histidine kinase"/>
    <property type="match status" value="1"/>
</dbReference>
<gene>
    <name evidence="14" type="ORF">ENS56_06105</name>
</gene>
<evidence type="ECO:0000259" key="12">
    <source>
        <dbReference type="PROSITE" id="PS50109"/>
    </source>
</evidence>
<accession>A0A832DNA4</accession>
<feature type="domain" description="Response regulatory" evidence="13">
    <location>
        <begin position="1145"/>
        <end position="1260"/>
    </location>
</feature>
<dbReference type="InterPro" id="IPR018062">
    <property type="entry name" value="HTH_AraC-typ_CS"/>
</dbReference>
<evidence type="ECO:0000259" key="13">
    <source>
        <dbReference type="PROSITE" id="PS50110"/>
    </source>
</evidence>
<dbReference type="PANTHER" id="PTHR43547">
    <property type="entry name" value="TWO-COMPONENT HISTIDINE KINASE"/>
    <property type="match status" value="1"/>
</dbReference>
<dbReference type="Pfam" id="PF00512">
    <property type="entry name" value="HisKA"/>
    <property type="match status" value="1"/>
</dbReference>
<evidence type="ECO:0000256" key="8">
    <source>
        <dbReference type="ARBA" id="ARBA00023163"/>
    </source>
</evidence>
<evidence type="ECO:0000256" key="10">
    <source>
        <dbReference type="SAM" id="Phobius"/>
    </source>
</evidence>
<dbReference type="InterPro" id="IPR036097">
    <property type="entry name" value="HisK_dim/P_sf"/>
</dbReference>
<feature type="domain" description="Histidine kinase" evidence="12">
    <location>
        <begin position="876"/>
        <end position="1097"/>
    </location>
</feature>
<dbReference type="InterPro" id="IPR011006">
    <property type="entry name" value="CheY-like_superfamily"/>
</dbReference>
<keyword evidence="7" id="KW-0238">DNA-binding</keyword>
<dbReference type="SUPFAM" id="SSF63829">
    <property type="entry name" value="Calcium-dependent phosphotriesterase"/>
    <property type="match status" value="3"/>
</dbReference>
<evidence type="ECO:0000256" key="4">
    <source>
        <dbReference type="ARBA" id="ARBA00022679"/>
    </source>
</evidence>
<evidence type="ECO:0000313" key="14">
    <source>
        <dbReference type="EMBL" id="HGT47587.1"/>
    </source>
</evidence>
<dbReference type="SUPFAM" id="SSF46689">
    <property type="entry name" value="Homeodomain-like"/>
    <property type="match status" value="1"/>
</dbReference>
<keyword evidence="10" id="KW-1133">Transmembrane helix</keyword>
<dbReference type="InterPro" id="IPR036890">
    <property type="entry name" value="HATPase_C_sf"/>
</dbReference>
<dbReference type="Gene3D" id="2.130.10.10">
    <property type="entry name" value="YVTN repeat-like/Quinoprotein amine dehydrogenase"/>
    <property type="match status" value="5"/>
</dbReference>
<dbReference type="GO" id="GO:0003700">
    <property type="term" value="F:DNA-binding transcription factor activity"/>
    <property type="evidence" value="ECO:0007669"/>
    <property type="project" value="InterPro"/>
</dbReference>
<dbReference type="InterPro" id="IPR001789">
    <property type="entry name" value="Sig_transdc_resp-reg_receiver"/>
</dbReference>
<feature type="domain" description="HTH araC/xylS-type" evidence="11">
    <location>
        <begin position="1292"/>
        <end position="1391"/>
    </location>
</feature>
<dbReference type="InterPro" id="IPR005467">
    <property type="entry name" value="His_kinase_dom"/>
</dbReference>
<dbReference type="Pfam" id="PF02518">
    <property type="entry name" value="HATPase_c"/>
    <property type="match status" value="1"/>
</dbReference>
<dbReference type="InterPro" id="IPR003661">
    <property type="entry name" value="HisK_dim/P_dom"/>
</dbReference>
<dbReference type="InterPro" id="IPR013783">
    <property type="entry name" value="Ig-like_fold"/>
</dbReference>
<dbReference type="PANTHER" id="PTHR43547:SF2">
    <property type="entry name" value="HYBRID SIGNAL TRANSDUCTION HISTIDINE KINASE C"/>
    <property type="match status" value="1"/>
</dbReference>
<dbReference type="PROSITE" id="PS01124">
    <property type="entry name" value="HTH_ARAC_FAMILY_2"/>
    <property type="match status" value="1"/>
</dbReference>
<dbReference type="Pfam" id="PF07495">
    <property type="entry name" value="Y_Y_Y"/>
    <property type="match status" value="1"/>
</dbReference>
<keyword evidence="10" id="KW-0472">Membrane</keyword>
<feature type="modified residue" description="4-aspartylphosphate" evidence="9">
    <location>
        <position position="1193"/>
    </location>
</feature>
<dbReference type="InterPro" id="IPR020449">
    <property type="entry name" value="Tscrpt_reg_AraC-type_HTH"/>
</dbReference>
<evidence type="ECO:0000256" key="3">
    <source>
        <dbReference type="ARBA" id="ARBA00022553"/>
    </source>
</evidence>
<keyword evidence="5 14" id="KW-0418">Kinase</keyword>
<dbReference type="CDD" id="cd00082">
    <property type="entry name" value="HisKA"/>
    <property type="match status" value="1"/>
</dbReference>
<keyword evidence="6" id="KW-0805">Transcription regulation</keyword>
<organism evidence="14">
    <name type="scientific">Ignavibacterium album</name>
    <dbReference type="NCBI Taxonomy" id="591197"/>
    <lineage>
        <taxon>Bacteria</taxon>
        <taxon>Pseudomonadati</taxon>
        <taxon>Ignavibacteriota</taxon>
        <taxon>Ignavibacteria</taxon>
        <taxon>Ignavibacteriales</taxon>
        <taxon>Ignavibacteriaceae</taxon>
        <taxon>Ignavibacterium</taxon>
    </lineage>
</organism>
<dbReference type="InterPro" id="IPR015943">
    <property type="entry name" value="WD40/YVTN_repeat-like_dom_sf"/>
</dbReference>
<dbReference type="Pfam" id="PF12833">
    <property type="entry name" value="HTH_18"/>
    <property type="match status" value="1"/>
</dbReference>
<dbReference type="InterPro" id="IPR018060">
    <property type="entry name" value="HTH_AraC"/>
</dbReference>
<feature type="transmembrane region" description="Helical" evidence="10">
    <location>
        <begin position="5"/>
        <end position="22"/>
    </location>
</feature>
<evidence type="ECO:0000256" key="6">
    <source>
        <dbReference type="ARBA" id="ARBA00023015"/>
    </source>
</evidence>
<proteinExistence type="predicted"/>
<dbReference type="Pfam" id="PF07494">
    <property type="entry name" value="Reg_prop"/>
    <property type="match status" value="10"/>
</dbReference>
<dbReference type="SUPFAM" id="SSF47384">
    <property type="entry name" value="Homodimeric domain of signal transducing histidine kinase"/>
    <property type="match status" value="1"/>
</dbReference>
<keyword evidence="3 9" id="KW-0597">Phosphoprotein</keyword>
<evidence type="ECO:0000256" key="1">
    <source>
        <dbReference type="ARBA" id="ARBA00000085"/>
    </source>
</evidence>
<comment type="catalytic activity">
    <reaction evidence="1">
        <text>ATP + protein L-histidine = ADP + protein N-phospho-L-histidine.</text>
        <dbReference type="EC" id="2.7.13.3"/>
    </reaction>
</comment>
<dbReference type="SMART" id="SM00448">
    <property type="entry name" value="REC"/>
    <property type="match status" value="1"/>
</dbReference>
<dbReference type="PRINTS" id="PR00032">
    <property type="entry name" value="HTHARAC"/>
</dbReference>
<evidence type="ECO:0000256" key="5">
    <source>
        <dbReference type="ARBA" id="ARBA00022777"/>
    </source>
</evidence>
<dbReference type="Gene3D" id="2.60.40.10">
    <property type="entry name" value="Immunoglobulins"/>
    <property type="match status" value="1"/>
</dbReference>
<keyword evidence="4" id="KW-0808">Transferase</keyword>
<dbReference type="EC" id="2.7.13.3" evidence="2"/>
<dbReference type="InterPro" id="IPR003594">
    <property type="entry name" value="HATPase_dom"/>
</dbReference>
<dbReference type="SMART" id="SM00388">
    <property type="entry name" value="HisKA"/>
    <property type="match status" value="1"/>
</dbReference>
<dbReference type="SMART" id="SM00387">
    <property type="entry name" value="HATPase_c"/>
    <property type="match status" value="1"/>
</dbReference>
<dbReference type="FunFam" id="3.40.50.2300:FF:000138">
    <property type="entry name" value="Two-component system sensor histidine kinase/response regulator"/>
    <property type="match status" value="1"/>
</dbReference>
<sequence>MSRQLYLNILLYLIIIFLYPDFTSSQIKDFRVSRLNIDDGLSQNQILCIYKDSKGFLWIGTQDGLNLYDGYKFKVFRHEPGNKNSLLDYAVNTVCETDTGIFWIGTRAGLSRYDLRSGKFIHYVKNPDSSNSLVDNYVWAVLKDSEGNLWIGTRNGLSHFNPSTKFFTNYKHNSSISNSISHNFVLSLAEDKNKNIWIGSRGGLDRYDLRHKKFFNYKLFPDKPNDISLNGIMSLCIKNEILWIGSYSGMYSVSLKDFNEKRIIIKEHMLSGDIQQTVQSLKDEHKQQSIRSIFVADDNTVWAGTYGAGLIRYQPDTEKIKFYKNSSSSESISEDYIVSVLEDEQGVLWIGTSGSGINKFNRTSERFQTLNIPDIDGNKKAGISSLLEDRSGNLWVGTPSGNIVKVKNQFTENAILSYYNTDKNLKTYLSPIEIRTFYEDKSGNIWIGTFGKGIYVIDPRTNKIIRFTYDRNNSKSIASDFIHCIFESADGNIWIGTGTGGLNKFNPFDNSFTHFKHDPNNRKSISTNEVTAVCEDAQGFLWVGTSVGGLNRFNRNTGEFDHFIHDADDKKSISGNRIICLYVDKKSNLWIGTFGGGLNRWIPEHNSFEYFSVKEGLPSNIINYITEDKSDNLWITTDKGLSVFNFESKSFRNFDVNDGLQGNEFFHSSGYVSKVSDNIYIGGVNGLNIFNPDEFRTPPRLSNIVFTDFKLFNKSVNPGEESALKTNIMYADEVTLSHNQNFLTFEFSSLDFNNPGKNQYMYMMEGFNSDWINSGNQNFATYTNLDPGEYIFRVKATNSEGYWNDKGISIKVVLLPPWWQTWWAYIIYTIFIGSILYSLRQYEMKRVKLRNELQLKDFEAKKLHEVDQLKSHFFANISHEFRTPITLILGLLQKFEGKTSDKNDLEDYGIMRRNALRLLQLINQLLELSKIESGKAKLAASENDIVAFVKRIFSSFASYAEQKNIRLLFNNKNLNEVTAEKINLYFDKDKMEKIISNLVSNAVKYTPDGNEIEIKITTLKDFVIIKVINTGITISQADINYLFDRYFKVHRAERGMFEGTGIGLALVKELVELHHGTISATSDYDVTEFTLRIPLGKEHLNEDEIVKNINEDEKTKKYETLGDFEVLKEISESVDDLSKKNEKNIILIVEDHGDLRKYIRENLSDNYQVIEAPNGKEGLKKAIEVIPDLIISDVMMPEMDGYAFCKKIKSNEKTNHIPVILLTAKASTEDKLEGLELGADDYLIKPFNPEELKLRVRNLIKIREELRIKFTSEMVLKPAEIIVPSSQFQFMERIKSIIEANMENEKFGVDQLSSEAGMSRSQLHRKLKAITDQSTTEFIRNFRLQRAAQLILQDAGSMAEIAYKVGFNSQAYFNKSFQELFGCSPLEYKKNQK</sequence>
<dbReference type="Gene3D" id="3.40.50.2300">
    <property type="match status" value="1"/>
</dbReference>
<dbReference type="GO" id="GO:0000155">
    <property type="term" value="F:phosphorelay sensor kinase activity"/>
    <property type="evidence" value="ECO:0007669"/>
    <property type="project" value="InterPro"/>
</dbReference>
<keyword evidence="10" id="KW-0812">Transmembrane</keyword>
<dbReference type="CDD" id="cd17574">
    <property type="entry name" value="REC_OmpR"/>
    <property type="match status" value="1"/>
</dbReference>
<dbReference type="InterPro" id="IPR011110">
    <property type="entry name" value="Reg_prop"/>
</dbReference>
<dbReference type="GO" id="GO:0043565">
    <property type="term" value="F:sequence-specific DNA binding"/>
    <property type="evidence" value="ECO:0007669"/>
    <property type="project" value="InterPro"/>
</dbReference>
<evidence type="ECO:0000256" key="7">
    <source>
        <dbReference type="ARBA" id="ARBA00023125"/>
    </source>
</evidence>
<evidence type="ECO:0000259" key="11">
    <source>
        <dbReference type="PROSITE" id="PS01124"/>
    </source>
</evidence>
<dbReference type="EMBL" id="DSVI01000007">
    <property type="protein sequence ID" value="HGT47587.1"/>
    <property type="molecule type" value="Genomic_DNA"/>
</dbReference>
<reference evidence="14" key="1">
    <citation type="journal article" date="2020" name="mSystems">
        <title>Genome- and Community-Level Interaction Insights into Carbon Utilization and Element Cycling Functions of Hydrothermarchaeota in Hydrothermal Sediment.</title>
        <authorList>
            <person name="Zhou Z."/>
            <person name="Liu Y."/>
            <person name="Xu W."/>
            <person name="Pan J."/>
            <person name="Luo Z.H."/>
            <person name="Li M."/>
        </authorList>
    </citation>
    <scope>NUCLEOTIDE SEQUENCE [LARGE SCALE GENOMIC DNA]</scope>
    <source>
        <strain evidence="14">SpSt-500</strain>
    </source>
</reference>
<protein>
    <recommendedName>
        <fullName evidence="2">histidine kinase</fullName>
        <ecNumber evidence="2">2.7.13.3</ecNumber>
    </recommendedName>
</protein>
<dbReference type="InterPro" id="IPR011123">
    <property type="entry name" value="Y_Y_Y"/>
</dbReference>
<dbReference type="PROSITE" id="PS50109">
    <property type="entry name" value="HIS_KIN"/>
    <property type="match status" value="1"/>
</dbReference>
<dbReference type="FunFam" id="3.30.565.10:FF:000006">
    <property type="entry name" value="Sensor histidine kinase WalK"/>
    <property type="match status" value="1"/>
</dbReference>